<keyword evidence="2" id="KW-1133">Transmembrane helix</keyword>
<protein>
    <submittedName>
        <fullName evidence="3">Uncharacterized protein</fullName>
    </submittedName>
</protein>
<accession>A0A7Y8GCI3</accession>
<evidence type="ECO:0000313" key="3">
    <source>
        <dbReference type="EMBL" id="NWF08293.1"/>
    </source>
</evidence>
<keyword evidence="2" id="KW-0812">Transmembrane</keyword>
<evidence type="ECO:0000256" key="2">
    <source>
        <dbReference type="SAM" id="Phobius"/>
    </source>
</evidence>
<name>A0A7Y8GCI3_9PSED</name>
<organism evidence="3 4">
    <name type="scientific">Pseudomonas salomonii</name>
    <dbReference type="NCBI Taxonomy" id="191391"/>
    <lineage>
        <taxon>Bacteria</taxon>
        <taxon>Pseudomonadati</taxon>
        <taxon>Pseudomonadota</taxon>
        <taxon>Gammaproteobacteria</taxon>
        <taxon>Pseudomonadales</taxon>
        <taxon>Pseudomonadaceae</taxon>
        <taxon>Pseudomonas</taxon>
    </lineage>
</organism>
<dbReference type="EMBL" id="JACAQV010000010">
    <property type="protein sequence ID" value="NWF08293.1"/>
    <property type="molecule type" value="Genomic_DNA"/>
</dbReference>
<sequence length="84" mass="9538">MTTSDAISTGALLMMLVIAVVLLLHYLKLQDIWQVIVDCKSSMRWAQIQEVENRELRSALRAERAHVDQLKRKLVLLQALIPAA</sequence>
<comment type="caution">
    <text evidence="3">The sequence shown here is derived from an EMBL/GenBank/DDBJ whole genome shotgun (WGS) entry which is preliminary data.</text>
</comment>
<dbReference type="RefSeq" id="WP_177024135.1">
    <property type="nucleotide sequence ID" value="NZ_JACAQV010000010.1"/>
</dbReference>
<evidence type="ECO:0000256" key="1">
    <source>
        <dbReference type="SAM" id="Coils"/>
    </source>
</evidence>
<feature type="transmembrane region" description="Helical" evidence="2">
    <location>
        <begin position="6"/>
        <end position="27"/>
    </location>
</feature>
<keyword evidence="1" id="KW-0175">Coiled coil</keyword>
<feature type="coiled-coil region" evidence="1">
    <location>
        <begin position="53"/>
        <end position="80"/>
    </location>
</feature>
<dbReference type="AlphaFoldDB" id="A0A7Y8GCI3"/>
<reference evidence="3 4" key="1">
    <citation type="submission" date="2020-04" db="EMBL/GenBank/DDBJ databases">
        <title>Molecular characterization of pseudomonads from Agaricus bisporus reveal novel blotch 2 pathogens in Western Europe.</title>
        <authorList>
            <person name="Taparia T."/>
            <person name="Krijger M."/>
            <person name="Haynes E."/>
            <person name="Elpinstone J.G."/>
            <person name="Noble R."/>
            <person name="Van Der Wolf J."/>
        </authorList>
    </citation>
    <scope>NUCLEOTIDE SEQUENCE [LARGE SCALE GENOMIC DNA]</scope>
    <source>
        <strain evidence="3 4">IPO3765</strain>
    </source>
</reference>
<keyword evidence="2" id="KW-0472">Membrane</keyword>
<proteinExistence type="predicted"/>
<dbReference type="Proteomes" id="UP000561369">
    <property type="component" value="Unassembled WGS sequence"/>
</dbReference>
<gene>
    <name evidence="3" type="ORF">HX810_11535</name>
</gene>
<evidence type="ECO:0000313" key="4">
    <source>
        <dbReference type="Proteomes" id="UP000561369"/>
    </source>
</evidence>